<dbReference type="NCBIfam" id="NF003211">
    <property type="entry name" value="PRK04173.1"/>
    <property type="match status" value="1"/>
</dbReference>
<dbReference type="FunFam" id="3.30.930.10:FF:000010">
    <property type="entry name" value="Glycyl-tRNA synthetase 1"/>
    <property type="match status" value="1"/>
</dbReference>
<dbReference type="InterPro" id="IPR002314">
    <property type="entry name" value="aa-tRNA-synt_IIb"/>
</dbReference>
<dbReference type="PANTHER" id="PTHR10745:SF0">
    <property type="entry name" value="GLYCINE--TRNA LIGASE"/>
    <property type="match status" value="1"/>
</dbReference>
<dbReference type="AlphaFoldDB" id="A0A7D9DPG6"/>
<dbReference type="InterPro" id="IPR006195">
    <property type="entry name" value="aa-tRNA-synth_II"/>
</dbReference>
<dbReference type="InterPro" id="IPR045864">
    <property type="entry name" value="aa-tRNA-synth_II/BPL/LPL"/>
</dbReference>
<dbReference type="PROSITE" id="PS50862">
    <property type="entry name" value="AA_TRNA_LIGASE_II"/>
    <property type="match status" value="1"/>
</dbReference>
<reference evidence="16" key="1">
    <citation type="submission" date="2020-04" db="EMBL/GenBank/DDBJ databases">
        <authorList>
            <person name="Alioto T."/>
            <person name="Alioto T."/>
            <person name="Gomez Garrido J."/>
        </authorList>
    </citation>
    <scope>NUCLEOTIDE SEQUENCE</scope>
    <source>
        <strain evidence="16">A484AB</strain>
    </source>
</reference>
<keyword evidence="7 16" id="KW-0436">Ligase</keyword>
<dbReference type="GO" id="GO:0004820">
    <property type="term" value="F:glycine-tRNA ligase activity"/>
    <property type="evidence" value="ECO:0007669"/>
    <property type="project" value="UniProtKB-EC"/>
</dbReference>
<comment type="caution">
    <text evidence="16">The sequence shown here is derived from an EMBL/GenBank/DDBJ whole genome shotgun (WGS) entry which is preliminary data.</text>
</comment>
<comment type="similarity">
    <text evidence="2">Belongs to the class-II aminoacyl-tRNA synthetase family.</text>
</comment>
<evidence type="ECO:0000256" key="5">
    <source>
        <dbReference type="ARBA" id="ARBA00019404"/>
    </source>
</evidence>
<dbReference type="Gene3D" id="3.30.720.200">
    <property type="match status" value="1"/>
</dbReference>
<dbReference type="EMBL" id="CACRXK020001624">
    <property type="protein sequence ID" value="CAB3990229.1"/>
    <property type="molecule type" value="Genomic_DNA"/>
</dbReference>
<dbReference type="GO" id="GO:0005739">
    <property type="term" value="C:mitochondrion"/>
    <property type="evidence" value="ECO:0007669"/>
    <property type="project" value="TreeGrafter"/>
</dbReference>
<evidence type="ECO:0000256" key="1">
    <source>
        <dbReference type="ARBA" id="ARBA00004496"/>
    </source>
</evidence>
<proteinExistence type="inferred from homology"/>
<dbReference type="EC" id="6.1.1.14" evidence="4"/>
<dbReference type="Pfam" id="PF00458">
    <property type="entry name" value="WHEP-TRS"/>
    <property type="match status" value="1"/>
</dbReference>
<organism evidence="16 17">
    <name type="scientific">Paramuricea clavata</name>
    <name type="common">Red gorgonian</name>
    <name type="synonym">Violescent sea-whip</name>
    <dbReference type="NCBI Taxonomy" id="317549"/>
    <lineage>
        <taxon>Eukaryota</taxon>
        <taxon>Metazoa</taxon>
        <taxon>Cnidaria</taxon>
        <taxon>Anthozoa</taxon>
        <taxon>Octocorallia</taxon>
        <taxon>Malacalcyonacea</taxon>
        <taxon>Plexauridae</taxon>
        <taxon>Paramuricea</taxon>
    </lineage>
</organism>
<evidence type="ECO:0000256" key="12">
    <source>
        <dbReference type="ARBA" id="ARBA00023146"/>
    </source>
</evidence>
<dbReference type="FunFam" id="3.30.40.230:FF:000001">
    <property type="entry name" value="Glycine--tRNA ligase"/>
    <property type="match status" value="1"/>
</dbReference>
<dbReference type="GO" id="GO:0005524">
    <property type="term" value="F:ATP binding"/>
    <property type="evidence" value="ECO:0007669"/>
    <property type="project" value="UniProtKB-KW"/>
</dbReference>
<dbReference type="GO" id="GO:0016740">
    <property type="term" value="F:transferase activity"/>
    <property type="evidence" value="ECO:0007669"/>
    <property type="project" value="UniProtKB-KW"/>
</dbReference>
<gene>
    <name evidence="16" type="ORF">PACLA_8A035402</name>
</gene>
<dbReference type="Gene3D" id="3.30.930.10">
    <property type="entry name" value="Bira Bifunctional Protein, Domain 2"/>
    <property type="match status" value="1"/>
</dbReference>
<dbReference type="GO" id="GO:0070150">
    <property type="term" value="P:mitochondrial glycyl-tRNA aminoacylation"/>
    <property type="evidence" value="ECO:0007669"/>
    <property type="project" value="TreeGrafter"/>
</dbReference>
<dbReference type="InterPro" id="IPR009068">
    <property type="entry name" value="uS15_NS1_RNA-bd_sf"/>
</dbReference>
<keyword evidence="6" id="KW-0963">Cytoplasm</keyword>
<dbReference type="Proteomes" id="UP001152795">
    <property type="component" value="Unassembled WGS sequence"/>
</dbReference>
<comment type="subunit">
    <text evidence="3">Homodimer.</text>
</comment>
<accession>A0A7D9DPG6</accession>
<dbReference type="InterPro" id="IPR027031">
    <property type="entry name" value="Gly-tRNA_synthase/POLG2"/>
</dbReference>
<evidence type="ECO:0000256" key="15">
    <source>
        <dbReference type="ARBA" id="ARBA00049523"/>
    </source>
</evidence>
<keyword evidence="17" id="KW-1185">Reference proteome</keyword>
<dbReference type="NCBIfam" id="TIGR00389">
    <property type="entry name" value="glyS_dimeric"/>
    <property type="match status" value="1"/>
</dbReference>
<dbReference type="CDD" id="cd00774">
    <property type="entry name" value="GlyRS-like_core"/>
    <property type="match status" value="1"/>
</dbReference>
<dbReference type="PROSITE" id="PS51185">
    <property type="entry name" value="WHEP_TRS_2"/>
    <property type="match status" value="1"/>
</dbReference>
<evidence type="ECO:0000313" key="16">
    <source>
        <dbReference type="EMBL" id="CAB3990229.1"/>
    </source>
</evidence>
<comment type="catalytic activity">
    <reaction evidence="14">
        <text>2 ATP + H(+) = P(1),P(4)-bis(5'-adenosyl) tetraphosphate + diphosphate</text>
        <dbReference type="Rhea" id="RHEA:34935"/>
        <dbReference type="ChEBI" id="CHEBI:15378"/>
        <dbReference type="ChEBI" id="CHEBI:30616"/>
        <dbReference type="ChEBI" id="CHEBI:33019"/>
        <dbReference type="ChEBI" id="CHEBI:58141"/>
    </reaction>
    <physiologicalReaction direction="left-to-right" evidence="14">
        <dbReference type="Rhea" id="RHEA:34936"/>
    </physiologicalReaction>
</comment>
<evidence type="ECO:0000256" key="7">
    <source>
        <dbReference type="ARBA" id="ARBA00022598"/>
    </source>
</evidence>
<keyword evidence="8" id="KW-0808">Transferase</keyword>
<dbReference type="InterPro" id="IPR033731">
    <property type="entry name" value="GlyRS-like_core"/>
</dbReference>
<dbReference type="SUPFAM" id="SSF47060">
    <property type="entry name" value="S15/NS1 RNA-binding domain"/>
    <property type="match status" value="1"/>
</dbReference>
<evidence type="ECO:0000256" key="4">
    <source>
        <dbReference type="ARBA" id="ARBA00012829"/>
    </source>
</evidence>
<evidence type="ECO:0000313" key="17">
    <source>
        <dbReference type="Proteomes" id="UP001152795"/>
    </source>
</evidence>
<keyword evidence="10" id="KW-0067">ATP-binding</keyword>
<dbReference type="OrthoDB" id="57698at2759"/>
<sequence length="533" mass="60471">MLPCLFRKITSLRAHHVSLICIKPFQNNFLKSNWINFGRTLLHFTRWSMSGQEDSSVIIETLRSSVKEQGDLVKKLKEEKADEVQIQQAVRELKHRKKLLEDKELSLDTRFTKFDRPKFEDFLKRRFFFAPAFEIYGGVAGLYDYGPSGCAIEANVVSLWRSHFVLEEQMLEIKSTQLTPHVVLKTSGHVDRFTDYMVKDVKTGECYRADHLLKAILEGILNNKNTSDEKKKECELVLAQLDDYDQPALTAKLKEYGAKFPGTNNDITEPAEFNLMFGTSIGPTGLLQGYLRPETAQGIFVNFKRLLDYNNGKLPFASAQIGGAFRNEISPRSGLLRVREFTLAEIEHFVDPSDKSHPKFENVENVQVTMLPGSYQMSGKPALNITLKEAFDTKVINSTTVGYFIGRVHLFLCKIGVDPTRLRFRQHLANEMAHYACDCWDAEIKNSYGWIECVGIADRACYDLSVHTKSSGIRLVAQVELPEPTTVKVVEPVLNKAPIGKSFKKDAKQVTERLTNLAESDIDELENSLKEKG</sequence>
<evidence type="ECO:0000256" key="2">
    <source>
        <dbReference type="ARBA" id="ARBA00008226"/>
    </source>
</evidence>
<dbReference type="InterPro" id="IPR000738">
    <property type="entry name" value="WHEP-TRS_dom"/>
</dbReference>
<dbReference type="SMART" id="SM00991">
    <property type="entry name" value="WHEP-TRS"/>
    <property type="match status" value="1"/>
</dbReference>
<dbReference type="SUPFAM" id="SSF55681">
    <property type="entry name" value="Class II aaRS and biotin synthetases"/>
    <property type="match status" value="1"/>
</dbReference>
<evidence type="ECO:0000256" key="6">
    <source>
        <dbReference type="ARBA" id="ARBA00022490"/>
    </source>
</evidence>
<dbReference type="PRINTS" id="PR01043">
    <property type="entry name" value="TRNASYNTHGLY"/>
</dbReference>
<name>A0A7D9DPG6_PARCT</name>
<evidence type="ECO:0000256" key="9">
    <source>
        <dbReference type="ARBA" id="ARBA00022741"/>
    </source>
</evidence>
<comment type="catalytic activity">
    <reaction evidence="15">
        <text>tRNA(Gly) + glycine + ATP = glycyl-tRNA(Gly) + AMP + diphosphate</text>
        <dbReference type="Rhea" id="RHEA:16013"/>
        <dbReference type="Rhea" id="RHEA-COMP:9664"/>
        <dbReference type="Rhea" id="RHEA-COMP:9683"/>
        <dbReference type="ChEBI" id="CHEBI:30616"/>
        <dbReference type="ChEBI" id="CHEBI:33019"/>
        <dbReference type="ChEBI" id="CHEBI:57305"/>
        <dbReference type="ChEBI" id="CHEBI:78442"/>
        <dbReference type="ChEBI" id="CHEBI:78522"/>
        <dbReference type="ChEBI" id="CHEBI:456215"/>
        <dbReference type="EC" id="6.1.1.14"/>
    </reaction>
    <physiologicalReaction direction="left-to-right" evidence="15">
        <dbReference type="Rhea" id="RHEA:16014"/>
    </physiologicalReaction>
</comment>
<dbReference type="InterPro" id="IPR002315">
    <property type="entry name" value="tRNA-synt_gly"/>
</dbReference>
<evidence type="ECO:0000256" key="11">
    <source>
        <dbReference type="ARBA" id="ARBA00022917"/>
    </source>
</evidence>
<evidence type="ECO:0000256" key="3">
    <source>
        <dbReference type="ARBA" id="ARBA00011738"/>
    </source>
</evidence>
<evidence type="ECO:0000256" key="14">
    <source>
        <dbReference type="ARBA" id="ARBA00048436"/>
    </source>
</evidence>
<protein>
    <recommendedName>
        <fullName evidence="5">Glycine--tRNA ligase</fullName>
        <ecNumber evidence="4">6.1.1.14</ecNumber>
    </recommendedName>
    <alternativeName>
        <fullName evidence="13">Diadenosine tetraphosphate synthetase</fullName>
    </alternativeName>
</protein>
<feature type="non-terminal residue" evidence="16">
    <location>
        <position position="533"/>
    </location>
</feature>
<keyword evidence="12" id="KW-0030">Aminoacyl-tRNA synthetase</keyword>
<keyword evidence="9" id="KW-0547">Nucleotide-binding</keyword>
<evidence type="ECO:0000256" key="8">
    <source>
        <dbReference type="ARBA" id="ARBA00022679"/>
    </source>
</evidence>
<dbReference type="Gene3D" id="3.30.40.230">
    <property type="match status" value="1"/>
</dbReference>
<evidence type="ECO:0000256" key="10">
    <source>
        <dbReference type="ARBA" id="ARBA00022840"/>
    </source>
</evidence>
<evidence type="ECO:0000256" key="13">
    <source>
        <dbReference type="ARBA" id="ARBA00030057"/>
    </source>
</evidence>
<dbReference type="PANTHER" id="PTHR10745">
    <property type="entry name" value="GLYCYL-TRNA SYNTHETASE/DNA POLYMERASE SUBUNIT GAMMA-2"/>
    <property type="match status" value="1"/>
</dbReference>
<keyword evidence="11" id="KW-0648">Protein biosynthesis</keyword>
<comment type="subcellular location">
    <subcellularLocation>
        <location evidence="1">Cytoplasm</location>
    </subcellularLocation>
</comment>
<dbReference type="Gene3D" id="1.10.287.10">
    <property type="entry name" value="S15/NS1, RNA-binding"/>
    <property type="match status" value="1"/>
</dbReference>
<dbReference type="Pfam" id="PF00587">
    <property type="entry name" value="tRNA-synt_2b"/>
    <property type="match status" value="1"/>
</dbReference>